<organism evidence="1 2">
    <name type="scientific">Streptomyces regalis</name>
    <dbReference type="NCBI Taxonomy" id="68262"/>
    <lineage>
        <taxon>Bacteria</taxon>
        <taxon>Bacillati</taxon>
        <taxon>Actinomycetota</taxon>
        <taxon>Actinomycetes</taxon>
        <taxon>Kitasatosporales</taxon>
        <taxon>Streptomycetaceae</taxon>
        <taxon>Streptomyces</taxon>
    </lineage>
</organism>
<sequence length="88" mass="9731">MVTVDLELVTVVEDQGTNDGLTHPVVLRDHRTGRVHPVRQQPQFPTRSRTSVRCAIRLRSVGDSRSTPSMASLLSFHCAKTFGHVPLA</sequence>
<keyword evidence="2" id="KW-1185">Reference proteome</keyword>
<dbReference type="AlphaFoldDB" id="A0A101JHM5"/>
<name>A0A101JHM5_9ACTN</name>
<evidence type="ECO:0000313" key="1">
    <source>
        <dbReference type="EMBL" id="KUL26986.1"/>
    </source>
</evidence>
<accession>A0A101JHM5</accession>
<dbReference type="EMBL" id="LLZG01000358">
    <property type="protein sequence ID" value="KUL26986.1"/>
    <property type="molecule type" value="Genomic_DNA"/>
</dbReference>
<protein>
    <submittedName>
        <fullName evidence="1">Uncharacterized protein</fullName>
    </submittedName>
</protein>
<dbReference type="Proteomes" id="UP000053923">
    <property type="component" value="Unassembled WGS sequence"/>
</dbReference>
<proteinExistence type="predicted"/>
<reference evidence="2" key="1">
    <citation type="submission" date="2015-10" db="EMBL/GenBank/DDBJ databases">
        <authorList>
            <person name="Ju K.-S."/>
            <person name="Doroghazi J.R."/>
            <person name="Metcalf W.W."/>
        </authorList>
    </citation>
    <scope>NUCLEOTIDE SEQUENCE [LARGE SCALE GENOMIC DNA]</scope>
    <source>
        <strain evidence="2">NRRL 3151</strain>
    </source>
</reference>
<gene>
    <name evidence="1" type="ORF">ADL12_31265</name>
</gene>
<comment type="caution">
    <text evidence="1">The sequence shown here is derived from an EMBL/GenBank/DDBJ whole genome shotgun (WGS) entry which is preliminary data.</text>
</comment>
<evidence type="ECO:0000313" key="2">
    <source>
        <dbReference type="Proteomes" id="UP000053923"/>
    </source>
</evidence>